<keyword evidence="6 7" id="KW-0472">Membrane</keyword>
<dbReference type="InterPro" id="IPR017472">
    <property type="entry name" value="Undecaprenyl-P_galact_Ptfrase"/>
</dbReference>
<evidence type="ECO:0000256" key="7">
    <source>
        <dbReference type="SAM" id="Phobius"/>
    </source>
</evidence>
<evidence type="ECO:0000256" key="1">
    <source>
        <dbReference type="ARBA" id="ARBA00004141"/>
    </source>
</evidence>
<gene>
    <name evidence="9" type="primary">wbaP</name>
    <name evidence="9" type="ORF">ENO59_07845</name>
</gene>
<comment type="caution">
    <text evidence="9">The sequence shown here is derived from an EMBL/GenBank/DDBJ whole genome shotgun (WGS) entry which is preliminary data.</text>
</comment>
<evidence type="ECO:0000259" key="8">
    <source>
        <dbReference type="Pfam" id="PF02397"/>
    </source>
</evidence>
<feature type="transmembrane region" description="Helical" evidence="7">
    <location>
        <begin position="116"/>
        <end position="134"/>
    </location>
</feature>
<dbReference type="InterPro" id="IPR003362">
    <property type="entry name" value="Bact_transf"/>
</dbReference>
<protein>
    <submittedName>
        <fullName evidence="9">Undecaprenyl-phosphate galactose phosphotransferase WbaP</fullName>
    </submittedName>
</protein>
<feature type="transmembrane region" description="Helical" evidence="7">
    <location>
        <begin position="82"/>
        <end position="104"/>
    </location>
</feature>
<evidence type="ECO:0000256" key="3">
    <source>
        <dbReference type="ARBA" id="ARBA00022679"/>
    </source>
</evidence>
<dbReference type="NCBIfam" id="TIGR03022">
    <property type="entry name" value="WbaP_sugtrans"/>
    <property type="match status" value="1"/>
</dbReference>
<accession>A0A7V2B1B6</accession>
<dbReference type="GO" id="GO:0005886">
    <property type="term" value="C:plasma membrane"/>
    <property type="evidence" value="ECO:0007669"/>
    <property type="project" value="InterPro"/>
</dbReference>
<comment type="similarity">
    <text evidence="2">Belongs to the bacterial sugar transferase family.</text>
</comment>
<keyword evidence="3 9" id="KW-0808">Transferase</keyword>
<reference evidence="9" key="1">
    <citation type="journal article" date="2020" name="mSystems">
        <title>Genome- and Community-Level Interaction Insights into Carbon Utilization and Element Cycling Functions of Hydrothermarchaeota in Hydrothermal Sediment.</title>
        <authorList>
            <person name="Zhou Z."/>
            <person name="Liu Y."/>
            <person name="Xu W."/>
            <person name="Pan J."/>
            <person name="Luo Z.H."/>
            <person name="Li M."/>
        </authorList>
    </citation>
    <scope>NUCLEOTIDE SEQUENCE [LARGE SCALE GENOMIC DNA]</scope>
    <source>
        <strain evidence="9">SpSt-143</strain>
    </source>
</reference>
<organism evidence="9">
    <name type="scientific">Rhodothermus marinus</name>
    <name type="common">Rhodothermus obamensis</name>
    <dbReference type="NCBI Taxonomy" id="29549"/>
    <lineage>
        <taxon>Bacteria</taxon>
        <taxon>Pseudomonadati</taxon>
        <taxon>Rhodothermota</taxon>
        <taxon>Rhodothermia</taxon>
        <taxon>Rhodothermales</taxon>
        <taxon>Rhodothermaceae</taxon>
        <taxon>Rhodothermus</taxon>
    </lineage>
</organism>
<dbReference type="GO" id="GO:0016780">
    <property type="term" value="F:phosphotransferase activity, for other substituted phosphate groups"/>
    <property type="evidence" value="ECO:0007669"/>
    <property type="project" value="TreeGrafter"/>
</dbReference>
<feature type="transmembrane region" description="Helical" evidence="7">
    <location>
        <begin position="45"/>
        <end position="70"/>
    </location>
</feature>
<dbReference type="GO" id="GO:0000271">
    <property type="term" value="P:polysaccharide biosynthetic process"/>
    <property type="evidence" value="ECO:0007669"/>
    <property type="project" value="InterPro"/>
</dbReference>
<dbReference type="InterPro" id="IPR017475">
    <property type="entry name" value="EPS_sugar_tfrase"/>
</dbReference>
<evidence type="ECO:0000256" key="5">
    <source>
        <dbReference type="ARBA" id="ARBA00022989"/>
    </source>
</evidence>
<keyword evidence="5 7" id="KW-1133">Transmembrane helix</keyword>
<dbReference type="AlphaFoldDB" id="A0A7V2B1B6"/>
<evidence type="ECO:0000256" key="2">
    <source>
        <dbReference type="ARBA" id="ARBA00006464"/>
    </source>
</evidence>
<evidence type="ECO:0000313" key="9">
    <source>
        <dbReference type="EMBL" id="HER96415.1"/>
    </source>
</evidence>
<dbReference type="PANTHER" id="PTHR30576:SF10">
    <property type="entry name" value="SLL5057 PROTEIN"/>
    <property type="match status" value="1"/>
</dbReference>
<dbReference type="PANTHER" id="PTHR30576">
    <property type="entry name" value="COLANIC BIOSYNTHESIS UDP-GLUCOSE LIPID CARRIER TRANSFERASE"/>
    <property type="match status" value="1"/>
</dbReference>
<dbReference type="Pfam" id="PF02397">
    <property type="entry name" value="Bac_transf"/>
    <property type="match status" value="1"/>
</dbReference>
<keyword evidence="4 7" id="KW-0812">Transmembrane</keyword>
<sequence length="505" mass="56591">MKPVLVTVEGDGFLKAEVPAVEVAAPSKAVWSRPTRYRRSFSRQWLSGLALLGADLLLLFATTGLTFALAAGTLSSTYETFRKAWCIAAMLMLVGLWLLGCYTTIVMHPASELRRLTMMTGLVYLLPFFSLLNASLEATVAQIAAWVGFYGLAIGLLPVGHLFARLLLGRTHWWGVPVLVLATRDAGELAVHTMRRWPELGLRPVGVLADEYAVGEQIGGVSVIGRIADAPQAAVRYGVRHAIVALSGQSHREVLALLERYSRYFRHLFVLPESPGMVAFWSTSLSFEGLLGYGVQHSYWNLRARALKRAIDIVGASVLLLLLTPLFALVAVLIKLDSPGPVFYRQLRMGRGGQCFPLLKFRTMYQDAHERLQQLLQESPALREEYALFHKLRNDPRVTRVGRYLRRFSIDELPQLWNVLRGELSLVGPRAYMPEERAKMDGMDRIILQKRPGVTGLWQVSGRNGLTFEDRVRMDVHYIHNWTPWLDIYILARTLPVVLTGEGAC</sequence>
<feature type="transmembrane region" description="Helical" evidence="7">
    <location>
        <begin position="140"/>
        <end position="164"/>
    </location>
</feature>
<dbReference type="Gene3D" id="3.40.50.720">
    <property type="entry name" value="NAD(P)-binding Rossmann-like Domain"/>
    <property type="match status" value="1"/>
</dbReference>
<comment type="subcellular location">
    <subcellularLocation>
        <location evidence="1">Membrane</location>
        <topology evidence="1">Multi-pass membrane protein</topology>
    </subcellularLocation>
</comment>
<evidence type="ECO:0000256" key="6">
    <source>
        <dbReference type="ARBA" id="ARBA00023136"/>
    </source>
</evidence>
<dbReference type="EMBL" id="DSGB01000005">
    <property type="protein sequence ID" value="HER96415.1"/>
    <property type="molecule type" value="Genomic_DNA"/>
</dbReference>
<evidence type="ECO:0000256" key="4">
    <source>
        <dbReference type="ARBA" id="ARBA00022692"/>
    </source>
</evidence>
<proteinExistence type="inferred from homology"/>
<dbReference type="NCBIfam" id="TIGR03025">
    <property type="entry name" value="EPS_sugtrans"/>
    <property type="match status" value="1"/>
</dbReference>
<dbReference type="Pfam" id="PF13727">
    <property type="entry name" value="CoA_binding_3"/>
    <property type="match status" value="1"/>
</dbReference>
<feature type="transmembrane region" description="Helical" evidence="7">
    <location>
        <begin position="313"/>
        <end position="334"/>
    </location>
</feature>
<name>A0A7V2B1B6_RHOMR</name>
<feature type="domain" description="Bacterial sugar transferase" evidence="8">
    <location>
        <begin position="308"/>
        <end position="499"/>
    </location>
</feature>